<evidence type="ECO:0008006" key="3">
    <source>
        <dbReference type="Google" id="ProtNLM"/>
    </source>
</evidence>
<dbReference type="EMBL" id="JAFMYW010000001">
    <property type="protein sequence ID" value="MBO0947391.1"/>
    <property type="molecule type" value="Genomic_DNA"/>
</dbReference>
<accession>A0ABS3JBM8</accession>
<proteinExistence type="predicted"/>
<dbReference type="Proteomes" id="UP000664628">
    <property type="component" value="Unassembled WGS sequence"/>
</dbReference>
<name>A0ABS3JBM8_9BACT</name>
<evidence type="ECO:0000313" key="2">
    <source>
        <dbReference type="Proteomes" id="UP000664628"/>
    </source>
</evidence>
<dbReference type="RefSeq" id="WP_207327306.1">
    <property type="nucleotide sequence ID" value="NZ_JAFMYW010000001.1"/>
</dbReference>
<evidence type="ECO:0000313" key="1">
    <source>
        <dbReference type="EMBL" id="MBO0947391.1"/>
    </source>
</evidence>
<organism evidence="1 2">
    <name type="scientific">Fibrella forsythiae</name>
    <dbReference type="NCBI Taxonomy" id="2817061"/>
    <lineage>
        <taxon>Bacteria</taxon>
        <taxon>Pseudomonadati</taxon>
        <taxon>Bacteroidota</taxon>
        <taxon>Cytophagia</taxon>
        <taxon>Cytophagales</taxon>
        <taxon>Spirosomataceae</taxon>
        <taxon>Fibrella</taxon>
    </lineage>
</organism>
<comment type="caution">
    <text evidence="1">The sequence shown here is derived from an EMBL/GenBank/DDBJ whole genome shotgun (WGS) entry which is preliminary data.</text>
</comment>
<reference evidence="1 2" key="1">
    <citation type="submission" date="2021-03" db="EMBL/GenBank/DDBJ databases">
        <title>Fibrella sp. HMF5405 genome sequencing and assembly.</title>
        <authorList>
            <person name="Kang H."/>
            <person name="Kim H."/>
            <person name="Bae S."/>
            <person name="Joh K."/>
        </authorList>
    </citation>
    <scope>NUCLEOTIDE SEQUENCE [LARGE SCALE GENOMIC DNA]</scope>
    <source>
        <strain evidence="1 2">HMF5405</strain>
    </source>
</reference>
<keyword evidence="2" id="KW-1185">Reference proteome</keyword>
<gene>
    <name evidence="1" type="ORF">J2I46_02270</name>
</gene>
<sequence length="901" mass="100856">MKRPVWWLLGSAVLALLGWVGYQYWANTQQSIARYVPDDALLIIESRELQSGAAFNPTNPVQGLSIRQLPLFTTAANRLQRVIASGLDSTNAARFLNRKNIRYSLHLVTRDALDFVFYIPVTDNQQVIEQLQQPDPNRFRVLSRQYEGQTIYNLRDLTNQSYGFFLLYKQCLIGSPSGVLAENVARHLHQTVPAAGISFPDSPENLATLYVRAETLDQLVAAKSSAGSLLRLFLPQAMTLQFRRSASPSHWIGFASDAVGNRQAISSLFTGQTPHRIRSGNLIPARIATLYHIGLSNTTRFGEALVRLINDTDNDGLKERMERSSDLLPDFYAALSGDLLLCRYEATNALTNQIIVLESTDVRTLSQIVQKVAYRFGANRAGAPRTFLGHQLLPLSVSELPATLLSNLFTGFPQTWITQHDKYVILGNSEAALQTYLTQLNSKTVWTTDKRLTQLLNQTLRPAHLTTFTQLNRSGMTVTRQWPASWQSLLGTAPFGQIENLAYQATYGADHILSTVILGRTTRQADTTILNKLLLRKRIPFNASLIATPVVVGRLSDPTAQIWAQNSARQFVLLTTAKDKIVQDTTDGPIRSNVIGVDWRNNGRLQYLFLTDRSLYIADLGNRTVQLQRIDRPQGLETSLITRFSGSSQLPDVVALIAHKDGSIYGLDRRQQKLNRLFTSRKSAPLLLPFQVINQNQSAIVLGLQTDRWLNRWTDQGGKAGLLQTPHFPVLLDLQGDSTQFAGPALWLPAEDRIATITTSGVLLSLNQNGLVTKRKQLYRPLRGGQFRLFPDAEQTGYVLLRTTDTDVAILNDQGNRQFELRNLRPEETHLQYHRLGNGVEVLAVKSGNFTTLYTMSGQRIGDRPIPSLFPVTLQYDAQLNELYVVSSIQKAVQLFTIRLQ</sequence>
<protein>
    <recommendedName>
        <fullName evidence="3">DUF3352 domain-containing protein</fullName>
    </recommendedName>
</protein>